<evidence type="ECO:0000256" key="3">
    <source>
        <dbReference type="ARBA" id="ARBA00012054"/>
    </source>
</evidence>
<dbReference type="CDD" id="cd02021">
    <property type="entry name" value="GntK"/>
    <property type="match status" value="1"/>
</dbReference>
<dbReference type="GO" id="GO:0046316">
    <property type="term" value="F:gluconokinase activity"/>
    <property type="evidence" value="ECO:0007669"/>
    <property type="project" value="UniProtKB-EC"/>
</dbReference>
<organism evidence="12 13">
    <name type="scientific">Nakamurella endophytica</name>
    <dbReference type="NCBI Taxonomy" id="1748367"/>
    <lineage>
        <taxon>Bacteria</taxon>
        <taxon>Bacillati</taxon>
        <taxon>Actinomycetota</taxon>
        <taxon>Actinomycetes</taxon>
        <taxon>Nakamurellales</taxon>
        <taxon>Nakamurellaceae</taxon>
        <taxon>Nakamurella</taxon>
    </lineage>
</organism>
<proteinExistence type="inferred from homology"/>
<protein>
    <recommendedName>
        <fullName evidence="3 10">Gluconokinase</fullName>
        <ecNumber evidence="3 10">2.7.1.12</ecNumber>
    </recommendedName>
</protein>
<evidence type="ECO:0000256" key="2">
    <source>
        <dbReference type="ARBA" id="ARBA00008420"/>
    </source>
</evidence>
<dbReference type="EMBL" id="BMNA01000001">
    <property type="protein sequence ID" value="GGL86909.1"/>
    <property type="molecule type" value="Genomic_DNA"/>
</dbReference>
<keyword evidence="7 10" id="KW-0067">ATP-binding</keyword>
<dbReference type="GO" id="GO:0019521">
    <property type="term" value="P:D-gluconate metabolic process"/>
    <property type="evidence" value="ECO:0007669"/>
    <property type="project" value="UniProtKB-KW"/>
</dbReference>
<keyword evidence="6 10" id="KW-0418">Kinase</keyword>
<dbReference type="FunFam" id="3.40.50.300:FF:000522">
    <property type="entry name" value="Gluconokinase"/>
    <property type="match status" value="1"/>
</dbReference>
<dbReference type="InterPro" id="IPR027417">
    <property type="entry name" value="P-loop_NTPase"/>
</dbReference>
<evidence type="ECO:0000256" key="9">
    <source>
        <dbReference type="ARBA" id="ARBA00048090"/>
    </source>
</evidence>
<sequence length="219" mass="23233">MTVTQPPDGGTAADPEADRLRREPGHQQPVLVVMGVSGSGKSTVAALLAGQLGWDLEEGDDLHPPENVAKMAAGTPLTDQDRWPWLETVASWIMEHTMAGLPGIITCSALKRSYRDVLRGPDVVFVYLRGSRDMIGARMAARVNHFMPAALLDSQLSTLEPPGPDEQVLTVDIAGRRPAQEAAEVVQRLRLAPEPGSSALGASRPGTSSVPPRGGRPPG</sequence>
<dbReference type="Proteomes" id="UP000655208">
    <property type="component" value="Unassembled WGS sequence"/>
</dbReference>
<gene>
    <name evidence="12" type="ORF">GCM10011594_03170</name>
</gene>
<dbReference type="Gene3D" id="3.40.50.300">
    <property type="entry name" value="P-loop containing nucleotide triphosphate hydrolases"/>
    <property type="match status" value="1"/>
</dbReference>
<evidence type="ECO:0000256" key="5">
    <source>
        <dbReference type="ARBA" id="ARBA00022741"/>
    </source>
</evidence>
<dbReference type="GO" id="GO:0005524">
    <property type="term" value="F:ATP binding"/>
    <property type="evidence" value="ECO:0007669"/>
    <property type="project" value="UniProtKB-KW"/>
</dbReference>
<evidence type="ECO:0000256" key="6">
    <source>
        <dbReference type="ARBA" id="ARBA00022777"/>
    </source>
</evidence>
<evidence type="ECO:0000256" key="4">
    <source>
        <dbReference type="ARBA" id="ARBA00022679"/>
    </source>
</evidence>
<dbReference type="NCBIfam" id="TIGR01313">
    <property type="entry name" value="therm_gnt_kin"/>
    <property type="match status" value="1"/>
</dbReference>
<dbReference type="GO" id="GO:0005737">
    <property type="term" value="C:cytoplasm"/>
    <property type="evidence" value="ECO:0007669"/>
    <property type="project" value="TreeGrafter"/>
</dbReference>
<evidence type="ECO:0000256" key="1">
    <source>
        <dbReference type="ARBA" id="ARBA00004761"/>
    </source>
</evidence>
<accession>A0A917SME4</accession>
<comment type="catalytic activity">
    <reaction evidence="9 10">
        <text>D-gluconate + ATP = 6-phospho-D-gluconate + ADP + H(+)</text>
        <dbReference type="Rhea" id="RHEA:19433"/>
        <dbReference type="ChEBI" id="CHEBI:15378"/>
        <dbReference type="ChEBI" id="CHEBI:18391"/>
        <dbReference type="ChEBI" id="CHEBI:30616"/>
        <dbReference type="ChEBI" id="CHEBI:58759"/>
        <dbReference type="ChEBI" id="CHEBI:456216"/>
        <dbReference type="EC" id="2.7.1.12"/>
    </reaction>
</comment>
<evidence type="ECO:0000256" key="7">
    <source>
        <dbReference type="ARBA" id="ARBA00022840"/>
    </source>
</evidence>
<feature type="compositionally biased region" description="Basic and acidic residues" evidence="11">
    <location>
        <begin position="16"/>
        <end position="25"/>
    </location>
</feature>
<dbReference type="AlphaFoldDB" id="A0A917SME4"/>
<feature type="region of interest" description="Disordered" evidence="11">
    <location>
        <begin position="193"/>
        <end position="219"/>
    </location>
</feature>
<dbReference type="PANTHER" id="PTHR43442">
    <property type="entry name" value="GLUCONOKINASE-RELATED"/>
    <property type="match status" value="1"/>
</dbReference>
<keyword evidence="13" id="KW-1185">Reference proteome</keyword>
<evidence type="ECO:0000256" key="8">
    <source>
        <dbReference type="ARBA" id="ARBA00023064"/>
    </source>
</evidence>
<comment type="pathway">
    <text evidence="1">Carbohydrate acid metabolism.</text>
</comment>
<reference evidence="12" key="1">
    <citation type="journal article" date="2014" name="Int. J. Syst. Evol. Microbiol.">
        <title>Complete genome sequence of Corynebacterium casei LMG S-19264T (=DSM 44701T), isolated from a smear-ripened cheese.</title>
        <authorList>
            <consortium name="US DOE Joint Genome Institute (JGI-PGF)"/>
            <person name="Walter F."/>
            <person name="Albersmeier A."/>
            <person name="Kalinowski J."/>
            <person name="Ruckert C."/>
        </authorList>
    </citation>
    <scope>NUCLEOTIDE SEQUENCE</scope>
    <source>
        <strain evidence="12">CGMCC 4.7308</strain>
    </source>
</reference>
<evidence type="ECO:0000313" key="13">
    <source>
        <dbReference type="Proteomes" id="UP000655208"/>
    </source>
</evidence>
<feature type="compositionally biased region" description="Low complexity" evidence="11">
    <location>
        <begin position="203"/>
        <end position="213"/>
    </location>
</feature>
<evidence type="ECO:0000256" key="10">
    <source>
        <dbReference type="RuleBase" id="RU363066"/>
    </source>
</evidence>
<dbReference type="PANTHER" id="PTHR43442:SF3">
    <property type="entry name" value="GLUCONOKINASE-RELATED"/>
    <property type="match status" value="1"/>
</dbReference>
<comment type="caution">
    <text evidence="12">The sequence shown here is derived from an EMBL/GenBank/DDBJ whole genome shotgun (WGS) entry which is preliminary data.</text>
</comment>
<name>A0A917SME4_9ACTN</name>
<keyword evidence="5 10" id="KW-0547">Nucleotide-binding</keyword>
<dbReference type="SUPFAM" id="SSF52540">
    <property type="entry name" value="P-loop containing nucleoside triphosphate hydrolases"/>
    <property type="match status" value="1"/>
</dbReference>
<dbReference type="Pfam" id="PF13671">
    <property type="entry name" value="AAA_33"/>
    <property type="match status" value="1"/>
</dbReference>
<evidence type="ECO:0000313" key="12">
    <source>
        <dbReference type="EMBL" id="GGL86909.1"/>
    </source>
</evidence>
<dbReference type="InterPro" id="IPR006001">
    <property type="entry name" value="Therm_gnt_kin"/>
</dbReference>
<dbReference type="EC" id="2.7.1.12" evidence="3 10"/>
<comment type="similarity">
    <text evidence="2 10">Belongs to the gluconokinase GntK/GntV family.</text>
</comment>
<keyword evidence="8" id="KW-0311">Gluconate utilization</keyword>
<keyword evidence="4 10" id="KW-0808">Transferase</keyword>
<reference evidence="12" key="2">
    <citation type="submission" date="2020-09" db="EMBL/GenBank/DDBJ databases">
        <authorList>
            <person name="Sun Q."/>
            <person name="Zhou Y."/>
        </authorList>
    </citation>
    <scope>NUCLEOTIDE SEQUENCE</scope>
    <source>
        <strain evidence="12">CGMCC 4.7308</strain>
    </source>
</reference>
<feature type="region of interest" description="Disordered" evidence="11">
    <location>
        <begin position="1"/>
        <end position="27"/>
    </location>
</feature>
<evidence type="ECO:0000256" key="11">
    <source>
        <dbReference type="SAM" id="MobiDB-lite"/>
    </source>
</evidence>